<proteinExistence type="predicted"/>
<reference evidence="3" key="1">
    <citation type="submission" date="2016-10" db="EMBL/GenBank/DDBJ databases">
        <authorList>
            <person name="Varghese N."/>
            <person name="Submissions S."/>
        </authorList>
    </citation>
    <scope>NUCLEOTIDE SEQUENCE [LARGE SCALE GENOMIC DNA]</scope>
    <source>
        <strain evidence="3">DSM 25811 / CCM 8410 / LMG 26954 / E90</strain>
    </source>
</reference>
<dbReference type="Proteomes" id="UP000198757">
    <property type="component" value="Unassembled WGS sequence"/>
</dbReference>
<keyword evidence="3" id="KW-1185">Reference proteome</keyword>
<keyword evidence="1" id="KW-1133">Transmembrane helix</keyword>
<accession>A0A1G6PLC7</accession>
<gene>
    <name evidence="2" type="ORF">SAMN04487894_10456</name>
</gene>
<name>A0A1G6PLC7_NIADE</name>
<keyword evidence="1" id="KW-0472">Membrane</keyword>
<dbReference type="RefSeq" id="WP_090389686.1">
    <property type="nucleotide sequence ID" value="NZ_FMZO01000004.1"/>
</dbReference>
<feature type="transmembrane region" description="Helical" evidence="1">
    <location>
        <begin position="129"/>
        <end position="151"/>
    </location>
</feature>
<feature type="transmembrane region" description="Helical" evidence="1">
    <location>
        <begin position="6"/>
        <end position="24"/>
    </location>
</feature>
<dbReference type="EMBL" id="FMZO01000004">
    <property type="protein sequence ID" value="SDC80165.1"/>
    <property type="molecule type" value="Genomic_DNA"/>
</dbReference>
<evidence type="ECO:0000256" key="1">
    <source>
        <dbReference type="SAM" id="Phobius"/>
    </source>
</evidence>
<evidence type="ECO:0000313" key="2">
    <source>
        <dbReference type="EMBL" id="SDC80165.1"/>
    </source>
</evidence>
<feature type="transmembrane region" description="Helical" evidence="1">
    <location>
        <begin position="87"/>
        <end position="108"/>
    </location>
</feature>
<keyword evidence="1" id="KW-0812">Transmembrane</keyword>
<evidence type="ECO:0000313" key="3">
    <source>
        <dbReference type="Proteomes" id="UP000198757"/>
    </source>
</evidence>
<feature type="transmembrane region" description="Helical" evidence="1">
    <location>
        <begin position="45"/>
        <end position="67"/>
    </location>
</feature>
<organism evidence="2 3">
    <name type="scientific">Niabella drilacis (strain DSM 25811 / CCM 8410 / CCUG 62505 / LMG 26954 / E90)</name>
    <dbReference type="NCBI Taxonomy" id="1285928"/>
    <lineage>
        <taxon>Bacteria</taxon>
        <taxon>Pseudomonadati</taxon>
        <taxon>Bacteroidota</taxon>
        <taxon>Chitinophagia</taxon>
        <taxon>Chitinophagales</taxon>
        <taxon>Chitinophagaceae</taxon>
        <taxon>Niabella</taxon>
    </lineage>
</organism>
<protein>
    <submittedName>
        <fullName evidence="2">Uncharacterized protein</fullName>
    </submittedName>
</protein>
<dbReference type="STRING" id="1285928.SAMN04487894_10456"/>
<dbReference type="OrthoDB" id="674929at2"/>
<dbReference type="AlphaFoldDB" id="A0A1G6PLC7"/>
<sequence>METVKTITLSTAIVVAFAIVLMIIQLILRKAKSKIDEDGKIQRSFCIWFVTLLLSGTFIIAKMVAVFSEAVDNIYKINPSGAVLESFKTGALFTGLSIVWLLLWYFIANILSVLNTGKRNEANEVAADNYVFFLIRGMVLIGLSICLLPVFEIILRAFLPGVQVLFYH</sequence>